<dbReference type="InterPro" id="IPR036583">
    <property type="entry name" value="23S_rRNA_IVS_sf"/>
</dbReference>
<comment type="caution">
    <text evidence="1">The sequence shown here is derived from an EMBL/GenBank/DDBJ whole genome shotgun (WGS) entry which is preliminary data.</text>
</comment>
<dbReference type="EMBL" id="PFPL01000070">
    <property type="protein sequence ID" value="PIZ94916.1"/>
    <property type="molecule type" value="Genomic_DNA"/>
</dbReference>
<evidence type="ECO:0000313" key="2">
    <source>
        <dbReference type="Proteomes" id="UP000231453"/>
    </source>
</evidence>
<dbReference type="NCBIfam" id="TIGR02436">
    <property type="entry name" value="four helix bundle protein"/>
    <property type="match status" value="1"/>
</dbReference>
<dbReference type="Pfam" id="PF05635">
    <property type="entry name" value="23S_rRNA_IVP"/>
    <property type="match status" value="1"/>
</dbReference>
<dbReference type="CDD" id="cd16377">
    <property type="entry name" value="23S_rRNA_IVP_like"/>
    <property type="match status" value="1"/>
</dbReference>
<dbReference type="AlphaFoldDB" id="A0A2M7V834"/>
<dbReference type="PANTHER" id="PTHR38471:SF2">
    <property type="entry name" value="FOUR HELIX BUNDLE PROTEIN"/>
    <property type="match status" value="1"/>
</dbReference>
<gene>
    <name evidence="1" type="ORF">COX80_05395</name>
</gene>
<evidence type="ECO:0000313" key="1">
    <source>
        <dbReference type="EMBL" id="PIZ94916.1"/>
    </source>
</evidence>
<accession>A0A2M7V834</accession>
<dbReference type="SUPFAM" id="SSF158446">
    <property type="entry name" value="IVS-encoded protein-like"/>
    <property type="match status" value="1"/>
</dbReference>
<proteinExistence type="predicted"/>
<name>A0A2M7V834_9BACT</name>
<dbReference type="InterPro" id="IPR012657">
    <property type="entry name" value="23S_rRNA-intervening_sequence"/>
</dbReference>
<protein>
    <submittedName>
        <fullName evidence="1">Four helix bundle protein</fullName>
    </submittedName>
</protein>
<sequence>MEGNNKYQDFTNLDVWKLSHELRMKVGIICKFLPYEEKYNVVSQIRRSSSSVGANIAEGHGRFHYQENIQFCRQARGSLDETRDHLIYIKDLKYIKKEGSIEHLIELCEKIKKKLNGYIAYLQKCKKD</sequence>
<dbReference type="Gene3D" id="1.20.1440.60">
    <property type="entry name" value="23S rRNA-intervening sequence"/>
    <property type="match status" value="1"/>
</dbReference>
<reference evidence="2" key="1">
    <citation type="submission" date="2017-09" db="EMBL/GenBank/DDBJ databases">
        <title>Depth-based differentiation of microbial function through sediment-hosted aquifers and enrichment of novel symbionts in the deep terrestrial subsurface.</title>
        <authorList>
            <person name="Probst A.J."/>
            <person name="Ladd B."/>
            <person name="Jarett J.K."/>
            <person name="Geller-Mcgrath D.E."/>
            <person name="Sieber C.M.K."/>
            <person name="Emerson J.B."/>
            <person name="Anantharaman K."/>
            <person name="Thomas B.C."/>
            <person name="Malmstrom R."/>
            <person name="Stieglmeier M."/>
            <person name="Klingl A."/>
            <person name="Woyke T."/>
            <person name="Ryan C.M."/>
            <person name="Banfield J.F."/>
        </authorList>
    </citation>
    <scope>NUCLEOTIDE SEQUENCE [LARGE SCALE GENOMIC DNA]</scope>
</reference>
<dbReference type="PANTHER" id="PTHR38471">
    <property type="entry name" value="FOUR HELIX BUNDLE PROTEIN"/>
    <property type="match status" value="1"/>
</dbReference>
<dbReference type="Proteomes" id="UP000231453">
    <property type="component" value="Unassembled WGS sequence"/>
</dbReference>
<organism evidence="1 2">
    <name type="scientific">Candidatus Magasanikbacteria bacterium CG_4_10_14_0_2_um_filter_33_14</name>
    <dbReference type="NCBI Taxonomy" id="1974636"/>
    <lineage>
        <taxon>Bacteria</taxon>
        <taxon>Candidatus Magasanikiibacteriota</taxon>
    </lineage>
</organism>